<keyword evidence="3" id="KW-1185">Reference proteome</keyword>
<sequence>MATEDKLSLSALMQSFSGQDGDYDDSGDLLGGAEQQAGEMAGQVEEVSEQPEFMADYLSQGQKPVGVNAGELLRRFEKTCQEADAKALADNAPAGQMAFVDLGEQAGLVDDTPDIGPGAPEVE</sequence>
<dbReference type="RefSeq" id="WP_061505162.1">
    <property type="nucleotide sequence ID" value="NZ_BAPF01000006.1"/>
</dbReference>
<dbReference type="EMBL" id="BAPF01000006">
    <property type="protein sequence ID" value="GBQ77285.1"/>
    <property type="molecule type" value="Genomic_DNA"/>
</dbReference>
<evidence type="ECO:0000256" key="1">
    <source>
        <dbReference type="SAM" id="MobiDB-lite"/>
    </source>
</evidence>
<dbReference type="Proteomes" id="UP001065047">
    <property type="component" value="Unassembled WGS sequence"/>
</dbReference>
<feature type="compositionally biased region" description="Low complexity" evidence="1">
    <location>
        <begin position="31"/>
        <end position="45"/>
    </location>
</feature>
<dbReference type="GeneID" id="29556337"/>
<evidence type="ECO:0000313" key="3">
    <source>
        <dbReference type="Proteomes" id="UP001065047"/>
    </source>
</evidence>
<evidence type="ECO:0000313" key="2">
    <source>
        <dbReference type="EMBL" id="GBQ77285.1"/>
    </source>
</evidence>
<feature type="region of interest" description="Disordered" evidence="1">
    <location>
        <begin position="17"/>
        <end position="45"/>
    </location>
</feature>
<name>A0ABQ0PPQ5_9PROT</name>
<comment type="caution">
    <text evidence="2">The sequence shown here is derived from an EMBL/GenBank/DDBJ whole genome shotgun (WGS) entry which is preliminary data.</text>
</comment>
<reference evidence="2" key="1">
    <citation type="submission" date="2013-04" db="EMBL/GenBank/DDBJ databases">
        <title>The genome sequencing project of 58 acetic acid bacteria.</title>
        <authorList>
            <person name="Okamoto-Kainuma A."/>
            <person name="Ishikawa M."/>
            <person name="Umino S."/>
            <person name="Koizumi Y."/>
            <person name="Shiwa Y."/>
            <person name="Yoshikawa H."/>
            <person name="Matsutani M."/>
            <person name="Matsushita K."/>
        </authorList>
    </citation>
    <scope>NUCLEOTIDE SEQUENCE</scope>
    <source>
        <strain evidence="2">DSM 14337</strain>
    </source>
</reference>
<organism evidence="2 3">
    <name type="scientific">Acetobacter malorum DSM 14337</name>
    <dbReference type="NCBI Taxonomy" id="1307910"/>
    <lineage>
        <taxon>Bacteria</taxon>
        <taxon>Pseudomonadati</taxon>
        <taxon>Pseudomonadota</taxon>
        <taxon>Alphaproteobacteria</taxon>
        <taxon>Acetobacterales</taxon>
        <taxon>Acetobacteraceae</taxon>
        <taxon>Acetobacter</taxon>
    </lineage>
</organism>
<gene>
    <name evidence="2" type="ORF">AA14337_0773</name>
</gene>
<protein>
    <submittedName>
        <fullName evidence="2">Uncharacterized protein</fullName>
    </submittedName>
</protein>
<proteinExistence type="predicted"/>
<accession>A0ABQ0PPQ5</accession>